<accession>A0A8C8UPZ7</accession>
<organism evidence="1 2">
    <name type="scientific">Peromyscus maniculatus bairdii</name>
    <name type="common">Prairie deer mouse</name>
    <dbReference type="NCBI Taxonomy" id="230844"/>
    <lineage>
        <taxon>Eukaryota</taxon>
        <taxon>Metazoa</taxon>
        <taxon>Chordata</taxon>
        <taxon>Craniata</taxon>
        <taxon>Vertebrata</taxon>
        <taxon>Euteleostomi</taxon>
        <taxon>Mammalia</taxon>
        <taxon>Eutheria</taxon>
        <taxon>Euarchontoglires</taxon>
        <taxon>Glires</taxon>
        <taxon>Rodentia</taxon>
        <taxon>Myomorpha</taxon>
        <taxon>Muroidea</taxon>
        <taxon>Cricetidae</taxon>
        <taxon>Neotominae</taxon>
        <taxon>Peromyscus</taxon>
    </lineage>
</organism>
<reference evidence="1" key="3">
    <citation type="submission" date="2025-09" db="UniProtKB">
        <authorList>
            <consortium name="Ensembl"/>
        </authorList>
    </citation>
    <scope>IDENTIFICATION</scope>
</reference>
<name>A0A8C8UPZ7_PERMB</name>
<sequence>MVPSSDLQTYMQLRKRESPALFHPNVVEARHRSVGPPRLCSNWNFTCNFLNVFF</sequence>
<dbReference type="Proteomes" id="UP000694547">
    <property type="component" value="Chromosome 10"/>
</dbReference>
<dbReference type="Ensembl" id="ENSPEMT00000033483.1">
    <property type="protein sequence ID" value="ENSPEMP00000033845.1"/>
    <property type="gene ID" value="ENSPEMG00000029080.1"/>
</dbReference>
<evidence type="ECO:0000313" key="1">
    <source>
        <dbReference type="Ensembl" id="ENSPEMP00000033845.1"/>
    </source>
</evidence>
<dbReference type="AlphaFoldDB" id="A0A8C8UPZ7"/>
<evidence type="ECO:0000313" key="2">
    <source>
        <dbReference type="Proteomes" id="UP000694547"/>
    </source>
</evidence>
<reference evidence="1 2" key="1">
    <citation type="submission" date="2018-10" db="EMBL/GenBank/DDBJ databases">
        <title>Improved assembly of the deer mouse Peromyscus maniculatus genome.</title>
        <authorList>
            <person name="Lassance J.-M."/>
            <person name="Hoekstra H.E."/>
        </authorList>
    </citation>
    <scope>NUCLEOTIDE SEQUENCE [LARGE SCALE GENOMIC DNA]</scope>
</reference>
<reference evidence="1" key="2">
    <citation type="submission" date="2025-08" db="UniProtKB">
        <authorList>
            <consortium name="Ensembl"/>
        </authorList>
    </citation>
    <scope>IDENTIFICATION</scope>
</reference>
<protein>
    <submittedName>
        <fullName evidence="1">Uncharacterized protein</fullName>
    </submittedName>
</protein>
<proteinExistence type="predicted"/>
<keyword evidence="2" id="KW-1185">Reference proteome</keyword>